<feature type="transmembrane region" description="Helical" evidence="1">
    <location>
        <begin position="140"/>
        <end position="157"/>
    </location>
</feature>
<feature type="transmembrane region" description="Helical" evidence="1">
    <location>
        <begin position="40"/>
        <end position="58"/>
    </location>
</feature>
<keyword evidence="1" id="KW-1133">Transmembrane helix</keyword>
<keyword evidence="4" id="KW-1185">Reference proteome</keyword>
<dbReference type="SMART" id="SM00460">
    <property type="entry name" value="TGc"/>
    <property type="match status" value="1"/>
</dbReference>
<dbReference type="PANTHER" id="PTHR42736">
    <property type="entry name" value="PROTEIN-GLUTAMINE GAMMA-GLUTAMYLTRANSFERASE"/>
    <property type="match status" value="1"/>
</dbReference>
<dbReference type="OrthoDB" id="9804872at2"/>
<dbReference type="Pfam" id="PF01841">
    <property type="entry name" value="Transglut_core"/>
    <property type="match status" value="1"/>
</dbReference>
<evidence type="ECO:0000259" key="2">
    <source>
        <dbReference type="SMART" id="SM00460"/>
    </source>
</evidence>
<dbReference type="EMBL" id="MCIB01000004">
    <property type="protein sequence ID" value="RKD33744.1"/>
    <property type="molecule type" value="Genomic_DNA"/>
</dbReference>
<feature type="transmembrane region" description="Helical" evidence="1">
    <location>
        <begin position="617"/>
        <end position="635"/>
    </location>
</feature>
<evidence type="ECO:0000256" key="1">
    <source>
        <dbReference type="SAM" id="Phobius"/>
    </source>
</evidence>
<dbReference type="InterPro" id="IPR052901">
    <property type="entry name" value="Bact_TGase-like"/>
</dbReference>
<dbReference type="InterPro" id="IPR038765">
    <property type="entry name" value="Papain-like_cys_pep_sf"/>
</dbReference>
<dbReference type="AlphaFoldDB" id="A0A419T867"/>
<comment type="caution">
    <text evidence="3">The sequence shown here is derived from an EMBL/GenBank/DDBJ whole genome shotgun (WGS) entry which is preliminary data.</text>
</comment>
<protein>
    <recommendedName>
        <fullName evidence="2">Transglutaminase-like domain-containing protein</fullName>
    </recommendedName>
</protein>
<proteinExistence type="predicted"/>
<dbReference type="PANTHER" id="PTHR42736:SF1">
    <property type="entry name" value="PROTEIN-GLUTAMINE GAMMA-GLUTAMYLTRANSFERASE"/>
    <property type="match status" value="1"/>
</dbReference>
<feature type="transmembrane region" description="Helical" evidence="1">
    <location>
        <begin position="9"/>
        <end position="28"/>
    </location>
</feature>
<keyword evidence="1" id="KW-0812">Transmembrane</keyword>
<feature type="transmembrane region" description="Helical" evidence="1">
    <location>
        <begin position="163"/>
        <end position="182"/>
    </location>
</feature>
<sequence length="759" mass="90633">MDKNDKSTFIFKLYINIFINYFLIRLLFDTLEIEHNLYMSLIILLLSAVSIVLIYIIWKKPLILASVVLILFPIMIFMYRYEHEIYLKMLQKIDDFIIWASRFLSGLTFLYNQYFYILVVLIIFLLSLITFVFVFKIKSIYPLTIFGTILFLYRWFLFLDKALIYYIFYIMLVLQLYTYRVYKKKENLWINKSISFGPAVYKRWIIYSTSVVVIIVSIVSVFPKNFAPITWRWLDDKVQEIFPQVTEWRNSRKASENYGSSIRFDLSLTQYQESHKRLGGPINRDNVLMMKVKSKEPLYLKGIVKDFYTGAYWKSTEDVFHEQISNTDLTIHKNKEIKGELIVQTIEHINLTTSTLFNSYIPIKVSLEDNTFYTTDEYELFAGILLTKNQRYTIYSIKKEINRDDMNTSSYKKRKEHEKYLQLPEILPKRVVELAKKITKGYKNDYDKVNALVKYLRENYKYTLTPPETPYNRDFVDYFLFDLKEGYCTYFASSLAVLTRSIGIPSRYVEGFKTPNEKDAGIYYVYSSNAHAWTEVYIENIGWVPFEATPAYTGINYDEYFDEKQVENNNETLSNNEITDYRTGNDDMKNSLLENLLQEESNVSVNDFKEEKDNSKGILVIFIILVLLLLSRIIYSYIKIKKILEYDYRENKREGIIKYYLMILSLFKLINKQKLEHETCYEYSNRIIKALPQYLDKLPYITDIFIKSRYGKEEINEDEVLDLKNYFLKCEEYVKKQIGLLKFLFLKYIMMKIYNIKVE</sequence>
<feature type="transmembrane region" description="Helical" evidence="1">
    <location>
        <begin position="114"/>
        <end position="135"/>
    </location>
</feature>
<feature type="transmembrane region" description="Helical" evidence="1">
    <location>
        <begin position="63"/>
        <end position="81"/>
    </location>
</feature>
<name>A0A419T867_9FIRM</name>
<dbReference type="RefSeq" id="WP_120167453.1">
    <property type="nucleotide sequence ID" value="NZ_MCIB01000004.1"/>
</dbReference>
<reference evidence="3 4" key="1">
    <citation type="submission" date="2016-08" db="EMBL/GenBank/DDBJ databases">
        <title>Novel Firmicutes and Novel Genomes.</title>
        <authorList>
            <person name="Poppleton D.I."/>
            <person name="Gribaldo S."/>
        </authorList>
    </citation>
    <scope>NUCLEOTIDE SEQUENCE [LARGE SCALE GENOMIC DNA]</scope>
    <source>
        <strain evidence="3 4">CTT3</strain>
    </source>
</reference>
<dbReference type="Gene3D" id="3.10.620.30">
    <property type="match status" value="1"/>
</dbReference>
<dbReference type="SUPFAM" id="SSF54001">
    <property type="entry name" value="Cysteine proteinases"/>
    <property type="match status" value="1"/>
</dbReference>
<feature type="transmembrane region" description="Helical" evidence="1">
    <location>
        <begin position="203"/>
        <end position="222"/>
    </location>
</feature>
<keyword evidence="1" id="KW-0472">Membrane</keyword>
<evidence type="ECO:0000313" key="3">
    <source>
        <dbReference type="EMBL" id="RKD33744.1"/>
    </source>
</evidence>
<dbReference type="Proteomes" id="UP000284177">
    <property type="component" value="Unassembled WGS sequence"/>
</dbReference>
<dbReference type="InterPro" id="IPR002931">
    <property type="entry name" value="Transglutaminase-like"/>
</dbReference>
<accession>A0A419T867</accession>
<feature type="domain" description="Transglutaminase-like" evidence="2">
    <location>
        <begin position="480"/>
        <end position="550"/>
    </location>
</feature>
<evidence type="ECO:0000313" key="4">
    <source>
        <dbReference type="Proteomes" id="UP000284177"/>
    </source>
</evidence>
<gene>
    <name evidence="3" type="ORF">BET03_08445</name>
</gene>
<organism evidence="3 4">
    <name type="scientific">Thermohalobacter berrensis</name>
    <dbReference type="NCBI Taxonomy" id="99594"/>
    <lineage>
        <taxon>Bacteria</taxon>
        <taxon>Bacillati</taxon>
        <taxon>Bacillota</taxon>
        <taxon>Tissierellia</taxon>
        <taxon>Tissierellales</taxon>
        <taxon>Thermohalobacteraceae</taxon>
        <taxon>Thermohalobacter</taxon>
    </lineage>
</organism>